<protein>
    <recommendedName>
        <fullName evidence="3">Lipoprotein</fullName>
    </recommendedName>
</protein>
<evidence type="ECO:0000313" key="2">
    <source>
        <dbReference type="Proteomes" id="UP001208938"/>
    </source>
</evidence>
<evidence type="ECO:0000313" key="1">
    <source>
        <dbReference type="EMBL" id="MCW1931045.1"/>
    </source>
</evidence>
<keyword evidence="2" id="KW-1185">Reference proteome</keyword>
<dbReference type="PROSITE" id="PS51257">
    <property type="entry name" value="PROKAR_LIPOPROTEIN"/>
    <property type="match status" value="1"/>
</dbReference>
<sequence>MPFTDKCLKLPAAVPLIAMLWLVGCATVGSEVLAPCPPVVEYSQGEQVRAAGEIEALREATMTVRMLSDYAVLRDQTRACR</sequence>
<organism evidence="1 2">
    <name type="scientific">Pararhodobacter zhoushanensis</name>
    <dbReference type="NCBI Taxonomy" id="2479545"/>
    <lineage>
        <taxon>Bacteria</taxon>
        <taxon>Pseudomonadati</taxon>
        <taxon>Pseudomonadota</taxon>
        <taxon>Alphaproteobacteria</taxon>
        <taxon>Rhodobacterales</taxon>
        <taxon>Paracoccaceae</taxon>
        <taxon>Pararhodobacter</taxon>
    </lineage>
</organism>
<name>A0ABT3GU32_9RHOB</name>
<dbReference type="RefSeq" id="WP_264504199.1">
    <property type="nucleotide sequence ID" value="NZ_JAPDFL010000001.1"/>
</dbReference>
<evidence type="ECO:0008006" key="3">
    <source>
        <dbReference type="Google" id="ProtNLM"/>
    </source>
</evidence>
<reference evidence="1 2" key="1">
    <citation type="submission" date="2022-10" db="EMBL/GenBank/DDBJ databases">
        <title>Pararhodobacter sp. nov., isolated from marine algae.</title>
        <authorList>
            <person name="Choi B.J."/>
            <person name="Kim J.M."/>
            <person name="Lee J.K."/>
            <person name="Choi D.G."/>
            <person name="Jeon C.O."/>
        </authorList>
    </citation>
    <scope>NUCLEOTIDE SEQUENCE [LARGE SCALE GENOMIC DNA]</scope>
    <source>
        <strain evidence="1 2">ZQ420</strain>
    </source>
</reference>
<comment type="caution">
    <text evidence="1">The sequence shown here is derived from an EMBL/GenBank/DDBJ whole genome shotgun (WGS) entry which is preliminary data.</text>
</comment>
<gene>
    <name evidence="1" type="ORF">OKW52_01845</name>
</gene>
<dbReference type="Proteomes" id="UP001208938">
    <property type="component" value="Unassembled WGS sequence"/>
</dbReference>
<dbReference type="EMBL" id="JAPDFL010000001">
    <property type="protein sequence ID" value="MCW1931045.1"/>
    <property type="molecule type" value="Genomic_DNA"/>
</dbReference>
<proteinExistence type="predicted"/>
<accession>A0ABT3GU32</accession>